<dbReference type="Pfam" id="PF01661">
    <property type="entry name" value="Macro"/>
    <property type="match status" value="4"/>
</dbReference>
<evidence type="ECO:0000259" key="6">
    <source>
        <dbReference type="PROSITE" id="PS51154"/>
    </source>
</evidence>
<dbReference type="PANTHER" id="PTHR14453:SF102">
    <property type="entry name" value="PROTEIN MONO-ADP-RIBOSYLTRANSFERASE PARP14-LIKE"/>
    <property type="match status" value="1"/>
</dbReference>
<comment type="subcellular location">
    <subcellularLocation>
        <location evidence="1">Nucleus</location>
    </subcellularLocation>
</comment>
<dbReference type="PROSITE" id="PS51154">
    <property type="entry name" value="MACRO"/>
    <property type="match status" value="4"/>
</dbReference>
<protein>
    <recommendedName>
        <fullName evidence="6">Macro domain-containing protein</fullName>
    </recommendedName>
</protein>
<dbReference type="SUPFAM" id="SSF52949">
    <property type="entry name" value="Macro domain-like"/>
    <property type="match status" value="4"/>
</dbReference>
<keyword evidence="2" id="KW-0328">Glycosyltransferase</keyword>
<dbReference type="Proteomes" id="UP000887568">
    <property type="component" value="Unplaced"/>
</dbReference>
<dbReference type="CDD" id="cd02907">
    <property type="entry name" value="Macro_Af1521_BAL-like"/>
    <property type="match status" value="1"/>
</dbReference>
<keyword evidence="3" id="KW-0808">Transferase</keyword>
<dbReference type="GO" id="GO:0005634">
    <property type="term" value="C:nucleus"/>
    <property type="evidence" value="ECO:0007669"/>
    <property type="project" value="UniProtKB-SubCell"/>
</dbReference>
<organism evidence="7 8">
    <name type="scientific">Patiria miniata</name>
    <name type="common">Bat star</name>
    <name type="synonym">Asterina miniata</name>
    <dbReference type="NCBI Taxonomy" id="46514"/>
    <lineage>
        <taxon>Eukaryota</taxon>
        <taxon>Metazoa</taxon>
        <taxon>Echinodermata</taxon>
        <taxon>Eleutherozoa</taxon>
        <taxon>Asterozoa</taxon>
        <taxon>Asteroidea</taxon>
        <taxon>Valvatacea</taxon>
        <taxon>Valvatida</taxon>
        <taxon>Asterinidae</taxon>
        <taxon>Patiria</taxon>
    </lineage>
</organism>
<evidence type="ECO:0000256" key="2">
    <source>
        <dbReference type="ARBA" id="ARBA00022676"/>
    </source>
</evidence>
<dbReference type="RefSeq" id="XP_038071238.1">
    <property type="nucleotide sequence ID" value="XM_038215310.1"/>
</dbReference>
<dbReference type="GO" id="GO:0070212">
    <property type="term" value="P:protein poly-ADP-ribosylation"/>
    <property type="evidence" value="ECO:0007669"/>
    <property type="project" value="TreeGrafter"/>
</dbReference>
<evidence type="ECO:0000256" key="3">
    <source>
        <dbReference type="ARBA" id="ARBA00022679"/>
    </source>
</evidence>
<evidence type="ECO:0000313" key="8">
    <source>
        <dbReference type="Proteomes" id="UP000887568"/>
    </source>
</evidence>
<dbReference type="InterPro" id="IPR057043">
    <property type="entry name" value="PARP14_KH_2"/>
</dbReference>
<evidence type="ECO:0000256" key="4">
    <source>
        <dbReference type="ARBA" id="ARBA00023027"/>
    </source>
</evidence>
<dbReference type="InterPro" id="IPR012677">
    <property type="entry name" value="Nucleotide-bd_a/b_plait_sf"/>
</dbReference>
<dbReference type="Pfam" id="PF23085">
    <property type="entry name" value="RRM_PARP14_3"/>
    <property type="match status" value="1"/>
</dbReference>
<dbReference type="GO" id="GO:0010629">
    <property type="term" value="P:negative regulation of gene expression"/>
    <property type="evidence" value="ECO:0007669"/>
    <property type="project" value="TreeGrafter"/>
</dbReference>
<evidence type="ECO:0000256" key="1">
    <source>
        <dbReference type="ARBA" id="ARBA00004123"/>
    </source>
</evidence>
<evidence type="ECO:0000256" key="5">
    <source>
        <dbReference type="ARBA" id="ARBA00023242"/>
    </source>
</evidence>
<feature type="domain" description="Macro" evidence="6">
    <location>
        <begin position="619"/>
        <end position="816"/>
    </location>
</feature>
<dbReference type="Gene3D" id="3.30.70.330">
    <property type="match status" value="1"/>
</dbReference>
<dbReference type="Gene3D" id="3.40.220.10">
    <property type="entry name" value="Leucine Aminopeptidase, subunit E, domain 1"/>
    <property type="match status" value="4"/>
</dbReference>
<dbReference type="GO" id="GO:0005737">
    <property type="term" value="C:cytoplasm"/>
    <property type="evidence" value="ECO:0007669"/>
    <property type="project" value="TreeGrafter"/>
</dbReference>
<sequence>MKKQEIKKTQDIEKVIADISSEPLSGAHLTAKKVKEPDCILVDGLSRETSLKIIQYYFGNEKESGGTGVRDVQQGPTDTQAIVYFEDWKAVGDVLSKRSPHKIGDTELLVEEYHECLGRLSPVDVPTPHVPKPVIVQVQEPIMEFIFGKGQHTKTKLIQKIRNAKAILKWPDGDDKTSARLEPLLEDRQGQSSWLQWSETASRVVTDFLNRCKSSRIAVPPPFWKDVIDSIDQLSTKSFSIQPDASTHVVTLTGEQQDVDKGCNDIDRIIEKSRAKAEYEAQHKEEGITLTEEKSQFFIMCGIKDNIEKDFPNLKITVISLQDKIKLIFEGSREIVQEAELSMRRQMDSLERVELKTGRNKVRFVQNVTDKIHEILRSQSIRAACNGSDDGKIVISGASKKDTVQAKAYIDQEIREVDIAIKDQAAMDVLQSPNGQRLLEEINRQKSVMVAISNYGGNIVEFAGFKDNLGATKQKVMDFLKDNVIVRKTVPANKNKVYLITKFHGQDLVNLEKQNARNHVKIQQLRNGGNKGFVIQGNEEGSEAARQAIASLIDRIKGQQYPVSKTGMAQLLREQKGRRFLESLESDHECVIRENVKEDSDGEAKFEESTALRPVVPTKVLCRIALPNGFTLKVCRGDLTRQKVDCIVNAANTKLNHDTGLAAAIVEAGGKVIQDECEQILKTKGRRLFMGEAVHTTNGKLPCKTVIHVAGPKWPHRRGATSKSADDEPTSEERLLCGSIINCLKLANKLNLQSIAIPAISTGVYGFPVDLAAKQILNAVAEFCQNTPDPTLTEIHFINNDQPTCDVFRTAVMDRFSQFHVEKDGTDVDKLPGGESWDPPIVDFVPQTAHASARAPAPAQAPAPRITSFGQTILTTMEGINITLKKGSITSETVDVIVNTAGTDMKLSEGAVSKAILQAAGQALQLECSTVTSTRGKIPAGEYIETGPAALTCKKVYHCVCESYSPARAEQFLKELVHSLMEHAEQDGMLSIAIPALGTGNLNYPADVTARVMYESVLEFSSQHPNGVLKDVRFVVYEKDVSTVQCFESEIQRLMTPATPNGATGFIPSGHEKKLINTVPLSGPRGTSGGSPVVGGVPQPVSSSALAPRFTSPRQNILTTMEGINITLKKGSITDETVDIIVNTAGSDMNLSGGAVSKAILQAAGQRLQLACNNVISSRGNILPGEFIETGPANLTCKTIYHCVCEKYSPARAEKVRGAMFLKELVLSLMEHAEQDGMLSIAIPALGTGILDYPADVTARVMYESVLEFSSQHPNGVLKDVRFVVYEKDTKTAQVDVIVNTAGTDMNLSEGAVSKALLRAAGKALQLECSTVTSTRGKIPAGEFIQTGPAALTCKKIYHCVCEKYSPATAEKFLKKLVLSLMEHAEQDGMVSIAIPALGTGILDYPADVTARVMYESVLEFSSQHPNGVLKDVHFVVYDKDVKTIKCFEGQIQTLTSATPGGTAGLTPVDLGKKLKQAGSSQDCPEKPDVAQMSAILSASGLKQHVTEPTHAQGHTLDWLVTRINEDG</sequence>
<feature type="domain" description="Macro" evidence="6">
    <location>
        <begin position="1299"/>
        <end position="1456"/>
    </location>
</feature>
<evidence type="ECO:0000313" key="7">
    <source>
        <dbReference type="EnsemblMetazoa" id="XP_038071238.1"/>
    </source>
</evidence>
<dbReference type="InterPro" id="IPR043472">
    <property type="entry name" value="Macro_dom-like"/>
</dbReference>
<keyword evidence="4" id="KW-0520">NAD</keyword>
<name>A0A914B580_PATMI</name>
<dbReference type="PANTHER" id="PTHR14453">
    <property type="entry name" value="PARP/ZINC FINGER CCCH TYPE DOMAIN CONTAINING PROTEIN"/>
    <property type="match status" value="1"/>
</dbReference>
<keyword evidence="5" id="KW-0539">Nucleus</keyword>
<dbReference type="GO" id="GO:0003950">
    <property type="term" value="F:NAD+ poly-ADP-ribosyltransferase activity"/>
    <property type="evidence" value="ECO:0007669"/>
    <property type="project" value="TreeGrafter"/>
</dbReference>
<dbReference type="EnsemblMetazoa" id="XM_038215310.1">
    <property type="protein sequence ID" value="XP_038071238.1"/>
    <property type="gene ID" value="LOC119740109"/>
</dbReference>
<dbReference type="GO" id="GO:0003714">
    <property type="term" value="F:transcription corepressor activity"/>
    <property type="evidence" value="ECO:0007669"/>
    <property type="project" value="TreeGrafter"/>
</dbReference>
<accession>A0A914B580</accession>
<dbReference type="GO" id="GO:1990404">
    <property type="term" value="F:NAD+-protein mono-ADP-ribosyltransferase activity"/>
    <property type="evidence" value="ECO:0007669"/>
    <property type="project" value="TreeGrafter"/>
</dbReference>
<dbReference type="OrthoDB" id="6159649at2759"/>
<dbReference type="OMA" id="CEKYSPA"/>
<dbReference type="Pfam" id="PF23248">
    <property type="entry name" value="KH_PARP14_2"/>
    <property type="match status" value="1"/>
</dbReference>
<dbReference type="GeneID" id="119740109"/>
<feature type="domain" description="Macro" evidence="6">
    <location>
        <begin position="869"/>
        <end position="1055"/>
    </location>
</feature>
<keyword evidence="8" id="KW-1185">Reference proteome</keyword>
<dbReference type="InterPro" id="IPR052056">
    <property type="entry name" value="Mono-ARTD/PARP"/>
</dbReference>
<reference evidence="7" key="1">
    <citation type="submission" date="2022-11" db="UniProtKB">
        <authorList>
            <consortium name="EnsemblMetazoa"/>
        </authorList>
    </citation>
    <scope>IDENTIFICATION</scope>
</reference>
<feature type="domain" description="Macro" evidence="6">
    <location>
        <begin position="1113"/>
        <end position="1302"/>
    </location>
</feature>
<dbReference type="CDD" id="cd02903">
    <property type="entry name" value="Macro_BAL-like"/>
    <property type="match status" value="1"/>
</dbReference>
<dbReference type="SMART" id="SM00506">
    <property type="entry name" value="A1pp"/>
    <property type="match status" value="4"/>
</dbReference>
<dbReference type="InterPro" id="IPR002589">
    <property type="entry name" value="Macro_dom"/>
</dbReference>
<proteinExistence type="predicted"/>